<accession>A0ABW3Y0Q2</accession>
<dbReference type="EMBL" id="JBHTMY010000002">
    <property type="protein sequence ID" value="MFD1315048.1"/>
    <property type="molecule type" value="Genomic_DNA"/>
</dbReference>
<sequence>MRFRILEKKFLNLLIVVAALFLQSCKSIKTTSTNIAYLPVNEVIKRHYAKGEGFAIKADLIIKYERGSDFVSLNGSLRMTKDSAIWVSISKLGFPVGKLMVTEDRVIFYEKVNKSFFDGDFALINNWLGVEMDFQMFQNLFLGEALVDLRKEKYEVSITENNYFVVPKKKNPIFDALFWLDPVNFKISKEQFTIDEQNELQIQYKEFEIEENFSLPKGFTVNANNKNKNTTIEVDIKNIELIDNLRFPISIPDNYKQIKLQ</sequence>
<evidence type="ECO:0000313" key="2">
    <source>
        <dbReference type="Proteomes" id="UP001597201"/>
    </source>
</evidence>
<organism evidence="1 2">
    <name type="scientific">Namhaeicola litoreus</name>
    <dbReference type="NCBI Taxonomy" id="1052145"/>
    <lineage>
        <taxon>Bacteria</taxon>
        <taxon>Pseudomonadati</taxon>
        <taxon>Bacteroidota</taxon>
        <taxon>Flavobacteriia</taxon>
        <taxon>Flavobacteriales</taxon>
        <taxon>Flavobacteriaceae</taxon>
        <taxon>Namhaeicola</taxon>
    </lineage>
</organism>
<dbReference type="PROSITE" id="PS51257">
    <property type="entry name" value="PROKAR_LIPOPROTEIN"/>
    <property type="match status" value="1"/>
</dbReference>
<protein>
    <submittedName>
        <fullName evidence="1">DUF4292 domain-containing protein</fullName>
    </submittedName>
</protein>
<dbReference type="InterPro" id="IPR025634">
    <property type="entry name" value="DUF4292"/>
</dbReference>
<dbReference type="Proteomes" id="UP001597201">
    <property type="component" value="Unassembled WGS sequence"/>
</dbReference>
<name>A0ABW3Y0Q2_9FLAO</name>
<keyword evidence="2" id="KW-1185">Reference proteome</keyword>
<evidence type="ECO:0000313" key="1">
    <source>
        <dbReference type="EMBL" id="MFD1315048.1"/>
    </source>
</evidence>
<proteinExistence type="predicted"/>
<comment type="caution">
    <text evidence="1">The sequence shown here is derived from an EMBL/GenBank/DDBJ whole genome shotgun (WGS) entry which is preliminary data.</text>
</comment>
<gene>
    <name evidence="1" type="ORF">ACFQ39_05425</name>
</gene>
<dbReference type="Pfam" id="PF14125">
    <property type="entry name" value="DUF4292"/>
    <property type="match status" value="1"/>
</dbReference>
<dbReference type="RefSeq" id="WP_377176972.1">
    <property type="nucleotide sequence ID" value="NZ_JBHTMY010000002.1"/>
</dbReference>
<reference evidence="2" key="1">
    <citation type="journal article" date="2019" name="Int. J. Syst. Evol. Microbiol.">
        <title>The Global Catalogue of Microorganisms (GCM) 10K type strain sequencing project: providing services to taxonomists for standard genome sequencing and annotation.</title>
        <authorList>
            <consortium name="The Broad Institute Genomics Platform"/>
            <consortium name="The Broad Institute Genome Sequencing Center for Infectious Disease"/>
            <person name="Wu L."/>
            <person name="Ma J."/>
        </authorList>
    </citation>
    <scope>NUCLEOTIDE SEQUENCE [LARGE SCALE GENOMIC DNA]</scope>
    <source>
        <strain evidence="2">CCUG 61485</strain>
    </source>
</reference>